<feature type="domain" description="DSBA-like thioredoxin" evidence="1">
    <location>
        <begin position="3"/>
        <end position="205"/>
    </location>
</feature>
<evidence type="ECO:0000313" key="3">
    <source>
        <dbReference type="Proteomes" id="UP000490800"/>
    </source>
</evidence>
<dbReference type="PANTHER" id="PTHR13887:SF41">
    <property type="entry name" value="THIOREDOXIN SUPERFAMILY PROTEIN"/>
    <property type="match status" value="1"/>
</dbReference>
<sequence>MKVEIWSDFVCPFCYIGKRRFEEALEQFAHKDEIEVVYRSYELDPNSPRDINRSMAEILASKYGMSIEQAEAANANMTEQAAGVGLTYRMDTLIPTNTFDAHRLAHYAGQHGKAHEMTELLLKAYFTDNQHLGDRDTLAALAAEIGLDKNEAAQVLAGDQFTQEVRADEQEGADLGISGVPFFVINRKYGVSGAQPSEVFVQALQKAWDEVKPSLTLVNDASSEAADEACSDGVCGVPPKK</sequence>
<dbReference type="OrthoDB" id="9799122at2"/>
<organism evidence="2 3">
    <name type="scientific">Paenibacillus lutrae</name>
    <dbReference type="NCBI Taxonomy" id="2078573"/>
    <lineage>
        <taxon>Bacteria</taxon>
        <taxon>Bacillati</taxon>
        <taxon>Bacillota</taxon>
        <taxon>Bacilli</taxon>
        <taxon>Bacillales</taxon>
        <taxon>Paenibacillaceae</taxon>
        <taxon>Paenibacillus</taxon>
    </lineage>
</organism>
<dbReference type="CDD" id="cd03024">
    <property type="entry name" value="DsbA_FrnE"/>
    <property type="match status" value="1"/>
</dbReference>
<dbReference type="Pfam" id="PF01323">
    <property type="entry name" value="DSBA"/>
    <property type="match status" value="1"/>
</dbReference>
<accession>A0A7X3FKA4</accession>
<gene>
    <name evidence="2" type="ORF">EDM21_16270</name>
</gene>
<dbReference type="SUPFAM" id="SSF52833">
    <property type="entry name" value="Thioredoxin-like"/>
    <property type="match status" value="1"/>
</dbReference>
<dbReference type="Proteomes" id="UP000490800">
    <property type="component" value="Unassembled WGS sequence"/>
</dbReference>
<evidence type="ECO:0000313" key="2">
    <source>
        <dbReference type="EMBL" id="MVP01054.1"/>
    </source>
</evidence>
<dbReference type="RefSeq" id="WP_157337096.1">
    <property type="nucleotide sequence ID" value="NZ_RHLK01000009.1"/>
</dbReference>
<dbReference type="EMBL" id="RHLK01000009">
    <property type="protein sequence ID" value="MVP01054.1"/>
    <property type="molecule type" value="Genomic_DNA"/>
</dbReference>
<name>A0A7X3FKA4_9BACL</name>
<evidence type="ECO:0000259" key="1">
    <source>
        <dbReference type="Pfam" id="PF01323"/>
    </source>
</evidence>
<reference evidence="2 3" key="1">
    <citation type="journal article" date="2019" name="Microorganisms">
        <title>Paenibacillus lutrae sp. nov., A Chitinolytic Species Isolated from A River Otter in Castril Natural Park, Granada, Spain.</title>
        <authorList>
            <person name="Rodriguez M."/>
            <person name="Reina J.C."/>
            <person name="Bejar V."/>
            <person name="Llamas I."/>
        </authorList>
    </citation>
    <scope>NUCLEOTIDE SEQUENCE [LARGE SCALE GENOMIC DNA]</scope>
    <source>
        <strain evidence="2 3">N10</strain>
    </source>
</reference>
<dbReference type="Gene3D" id="3.40.30.10">
    <property type="entry name" value="Glutaredoxin"/>
    <property type="match status" value="1"/>
</dbReference>
<protein>
    <submittedName>
        <fullName evidence="2">Thioredoxin domain-containing protein</fullName>
    </submittedName>
</protein>
<dbReference type="AlphaFoldDB" id="A0A7X3FKA4"/>
<dbReference type="InterPro" id="IPR036249">
    <property type="entry name" value="Thioredoxin-like_sf"/>
</dbReference>
<dbReference type="PANTHER" id="PTHR13887">
    <property type="entry name" value="GLUTATHIONE S-TRANSFERASE KAPPA"/>
    <property type="match status" value="1"/>
</dbReference>
<comment type="caution">
    <text evidence="2">The sequence shown here is derived from an EMBL/GenBank/DDBJ whole genome shotgun (WGS) entry which is preliminary data.</text>
</comment>
<dbReference type="GO" id="GO:0016491">
    <property type="term" value="F:oxidoreductase activity"/>
    <property type="evidence" value="ECO:0007669"/>
    <property type="project" value="InterPro"/>
</dbReference>
<proteinExistence type="predicted"/>
<keyword evidence="3" id="KW-1185">Reference proteome</keyword>
<dbReference type="InterPro" id="IPR001853">
    <property type="entry name" value="DSBA-like_thioredoxin_dom"/>
</dbReference>